<feature type="domain" description="Gingipain" evidence="2">
    <location>
        <begin position="532"/>
        <end position="901"/>
    </location>
</feature>
<comment type="caution">
    <text evidence="3">The sequence shown here is derived from an EMBL/GenBank/DDBJ whole genome shotgun (WGS) entry which is preliminary data.</text>
</comment>
<dbReference type="NCBIfam" id="TIGR04183">
    <property type="entry name" value="Por_Secre_tail"/>
    <property type="match status" value="1"/>
</dbReference>
<accession>A0A9W6B7P6</accession>
<dbReference type="GO" id="GO:0008234">
    <property type="term" value="F:cysteine-type peptidase activity"/>
    <property type="evidence" value="ECO:0007669"/>
    <property type="project" value="InterPro"/>
</dbReference>
<dbReference type="CDD" id="cd02258">
    <property type="entry name" value="Peptidase_C25_N"/>
    <property type="match status" value="1"/>
</dbReference>
<protein>
    <submittedName>
        <fullName evidence="3">Peptidase C25</fullName>
    </submittedName>
</protein>
<dbReference type="SUPFAM" id="SSF52129">
    <property type="entry name" value="Caspase-like"/>
    <property type="match status" value="1"/>
</dbReference>
<gene>
    <name evidence="3" type="primary">porU</name>
    <name evidence="3" type="ORF">NBRC110019_18820</name>
</gene>
<dbReference type="EMBL" id="BRVP01000011">
    <property type="protein sequence ID" value="GLB52842.1"/>
    <property type="molecule type" value="Genomic_DNA"/>
</dbReference>
<dbReference type="InterPro" id="IPR001769">
    <property type="entry name" value="Gingipain"/>
</dbReference>
<reference evidence="3" key="1">
    <citation type="submission" date="2022-07" db="EMBL/GenBank/DDBJ databases">
        <title>Taxonomy of Novel Oxalotrophic and Methylotrophic Bacteria.</title>
        <authorList>
            <person name="Sahin N."/>
            <person name="Tani A."/>
        </authorList>
    </citation>
    <scope>NUCLEOTIDE SEQUENCE</scope>
    <source>
        <strain evidence="3">AM327</strain>
    </source>
</reference>
<dbReference type="InterPro" id="IPR026444">
    <property type="entry name" value="Secre_tail"/>
</dbReference>
<keyword evidence="1" id="KW-0732">Signal</keyword>
<evidence type="ECO:0000313" key="3">
    <source>
        <dbReference type="EMBL" id="GLB52842.1"/>
    </source>
</evidence>
<name>A0A9W6B7P6_9FLAO</name>
<sequence length="1275" mass="142788">MAQQQHFDLGWGGVKQKKTSDSSVTIPYFDSQYMVYEDGREWFKYHWIDTQKVNPESLQISNVVYESLTKEELYGLDVSQLYDELDPVLHSTKARNAWHTFLTFNPIVYNDGVIRRVKSIDIAYSYGGFSNAKLFDVPTLTNSVLATGDWYKFYVEESGVFRINRQFLSSLGINVSNVDPRTIKVYGYGGDMLPLLNSENQYFDLPQIPIMVRGEEDGSFDSNDYILFYATGPHEFNEDSQTNNNLFNDIVYYYITYDGDYGERLQVATTPSMAASQVITMYDDYQYHEEDEYSIVKLGRRWFGEIFNADTDAEFEIENLVTSEPVRVGVKAAGSSTVQTTMTVSVNGSDVSTLTFHLLSSESTSYATQDSSAPNGSKSIGLKYADVNVSSEDVVVALTYNGGGLPTSLGYLDYITVESKRLLAGRGEQFPFTYKAAASMSGVASYTFTNSSNIAMVWDVTDMYNVSYYENTDGSGNFSFDVAMGEQRKYVAVDKLGYKSPSINSSDKKVGNQNLKAEMFTDEFGNSDGVDYMIFTPDVFKSQAERLASFHREYSGLNVKVVDLQEVYDEFSTGNQDIGAIRNLVRYVYMNATSESERVKYLCMFGDGSYDYKDITSGNTNFVPLYHSYPSFSLTTSICTDDFYGMMDEDEGLVEGNDLLDVAVGRIVVDDVHQASDMVNKIEQYAAKDSYGKWRNNIILLSDDVDKSWETVIESDHNELGDEIYAAKPFFNLEKIHTDAYVQETSAGGERYPDAKEEFLSKIELGALVVSYFGHGGEDGLSSERIFQTADAKALDNEYKYPMMITVTCDFSRFDNPSRTTAGEYTYWNADGGVISLITTTREIYVDNGNKYNNVIAENLFSYGSTDYVTMGESLRLAKNSSSFGTDIQKRVVSYIGDPALYLAIPKPQVNLTHINGVAVSQATDTLKALSTVTLKGNVVNAAGTLMSSYSGIVYATVYDKNIERTTLGNDGIIVDTVTNEPYKMNFEILGEVLFRGKATVANGVFEFEFVVPRDALMPVANGRVSFYVTNDDLTEDKTGYSTDILVGGLNEEAASDNDGPEVTLYMNDENFLYGGMTNQSPILLAYMEDENGINTSSGIGHDIIAILDGDELNPYVLNDYYETELDVYTNGVVNFPFSDLEPGLHTLTVKAWDTYNNSGTAEIQFVVIDDDEMKLEKVLNYPNPFVSYTEFWFQHNKPYEPLDVQIQVFTVSGKLVWTHNQTITTEGYLSRDITWDGRDDFGDKIGKGVYVYKITVKSTLSNKVAEKYEKLVIL</sequence>
<dbReference type="AlphaFoldDB" id="A0A9W6B7P6"/>
<dbReference type="GO" id="GO:0006508">
    <property type="term" value="P:proteolysis"/>
    <property type="evidence" value="ECO:0007669"/>
    <property type="project" value="InterPro"/>
</dbReference>
<evidence type="ECO:0000256" key="1">
    <source>
        <dbReference type="ARBA" id="ARBA00022729"/>
    </source>
</evidence>
<proteinExistence type="predicted"/>
<dbReference type="Gene3D" id="3.40.50.1460">
    <property type="match status" value="1"/>
</dbReference>
<dbReference type="Proteomes" id="UP001143545">
    <property type="component" value="Unassembled WGS sequence"/>
</dbReference>
<dbReference type="InterPro" id="IPR029030">
    <property type="entry name" value="Caspase-like_dom_sf"/>
</dbReference>
<dbReference type="Gene3D" id="2.60.40.4070">
    <property type="match status" value="1"/>
</dbReference>
<organism evidence="3 4">
    <name type="scientific">Neptunitalea chrysea</name>
    <dbReference type="NCBI Taxonomy" id="1647581"/>
    <lineage>
        <taxon>Bacteria</taxon>
        <taxon>Pseudomonadati</taxon>
        <taxon>Bacteroidota</taxon>
        <taxon>Flavobacteriia</taxon>
        <taxon>Flavobacteriales</taxon>
        <taxon>Flavobacteriaceae</taxon>
        <taxon>Neptunitalea</taxon>
    </lineage>
</organism>
<evidence type="ECO:0000259" key="2">
    <source>
        <dbReference type="Pfam" id="PF01364"/>
    </source>
</evidence>
<evidence type="ECO:0000313" key="4">
    <source>
        <dbReference type="Proteomes" id="UP001143545"/>
    </source>
</evidence>
<dbReference type="InterPro" id="IPR029031">
    <property type="entry name" value="Gingipain_N_sf"/>
</dbReference>
<dbReference type="Gene3D" id="3.40.50.10390">
    <property type="entry name" value="Gingipain r, domain 1"/>
    <property type="match status" value="1"/>
</dbReference>
<dbReference type="Pfam" id="PF01364">
    <property type="entry name" value="Peptidase_C25"/>
    <property type="match status" value="1"/>
</dbReference>
<dbReference type="NCBIfam" id="NF033707">
    <property type="entry name" value="T9SS_sortase"/>
    <property type="match status" value="1"/>
</dbReference>
<keyword evidence="4" id="KW-1185">Reference proteome</keyword>